<organism evidence="2 3">
    <name type="scientific">Methanocella arvoryzae (strain DSM 22066 / NBRC 105507 / MRE50)</name>
    <dbReference type="NCBI Taxonomy" id="351160"/>
    <lineage>
        <taxon>Archaea</taxon>
        <taxon>Methanobacteriati</taxon>
        <taxon>Methanobacteriota</taxon>
        <taxon>Stenosarchaea group</taxon>
        <taxon>Methanomicrobia</taxon>
        <taxon>Methanocellales</taxon>
        <taxon>Methanocellaceae</taxon>
        <taxon>Methanocella</taxon>
    </lineage>
</organism>
<evidence type="ECO:0000313" key="3">
    <source>
        <dbReference type="Proteomes" id="UP000000663"/>
    </source>
</evidence>
<protein>
    <recommendedName>
        <fullName evidence="1">UPF0305 protein RRC236</fullName>
    </recommendedName>
</protein>
<proteinExistence type="inferred from homology"/>
<accession>Q0W0W4</accession>
<dbReference type="KEGG" id="rci:RRC236"/>
<comment type="similarity">
    <text evidence="1">Belongs to the UPF0305 family.</text>
</comment>
<gene>
    <name evidence="2" type="ORF">RRC236</name>
</gene>
<evidence type="ECO:0000256" key="1">
    <source>
        <dbReference type="HAMAP-Rule" id="MF_00763"/>
    </source>
</evidence>
<keyword evidence="3" id="KW-1185">Reference proteome</keyword>
<dbReference type="Proteomes" id="UP000000663">
    <property type="component" value="Chromosome"/>
</dbReference>
<name>Q0W0W4_METAR</name>
<dbReference type="AlphaFoldDB" id="Q0W0W4"/>
<dbReference type="EMBL" id="AM114193">
    <property type="protein sequence ID" value="CAJ37979.1"/>
    <property type="molecule type" value="Genomic_DNA"/>
</dbReference>
<dbReference type="eggNOG" id="arCOG03215">
    <property type="taxonomic scope" value="Archaea"/>
</dbReference>
<dbReference type="HAMAP" id="MF_00763">
    <property type="entry name" value="UPF0305"/>
    <property type="match status" value="1"/>
</dbReference>
<reference evidence="2 3" key="1">
    <citation type="journal article" date="2006" name="Science">
        <title>Genome of rice cluster I archaea -- the key methane producers in the rice rhizosphere.</title>
        <authorList>
            <person name="Erkel C."/>
            <person name="Kube M."/>
            <person name="Reinhardt R."/>
            <person name="Liesack W."/>
        </authorList>
    </citation>
    <scope>NUCLEOTIDE SEQUENCE [LARGE SCALE GENOMIC DNA]</scope>
    <source>
        <strain evidence="3">DSM 22066 / NBRC 105507 / MRE50</strain>
    </source>
</reference>
<dbReference type="NCBIfam" id="NF002177">
    <property type="entry name" value="PRK01022.1-5"/>
    <property type="match status" value="1"/>
</dbReference>
<sequence>MSGKNFQIFSLVARITLKRELAQELADEINRFSVYDLQYVSARLEKDISDLPSPYREKIRPYFMEQYFGRYNRIMTMRGSGELEKIEGEIKDPELFRDFCRMITARYPDRELQDEPEEYTQGSPFNSLFYYLISIFYMFVLDEPGHPAGMPFPGGFTVREHDGVVYCPIRDKEKDVEYSICNFCPAKQDDEF</sequence>
<dbReference type="Pfam" id="PF09888">
    <property type="entry name" value="DUF2115"/>
    <property type="match status" value="1"/>
</dbReference>
<dbReference type="InterPro" id="IPR019215">
    <property type="entry name" value="DUF2115"/>
</dbReference>
<evidence type="ECO:0000313" key="2">
    <source>
        <dbReference type="EMBL" id="CAJ37979.1"/>
    </source>
</evidence>
<dbReference type="OrthoDB" id="81482at2157"/>